<protein>
    <submittedName>
        <fullName evidence="1">Uncharacterized protein</fullName>
    </submittedName>
</protein>
<sequence>LDIDAGNSQHFENITFIGNTTNIDDEVGDSHWINIFGQFIIASLPQNLTGVTVADGASNAYGTYVEIIAAATNDGPFRIVGASIEAEDAGHHSIRLSADNGTSYFYEVNIDAAAAVAARVAISLPTGTEFIFNKGTQITAAWKSSNGNSETNLIWLQRQYMR</sequence>
<comment type="caution">
    <text evidence="1">The sequence shown here is derived from an EMBL/GenBank/DDBJ whole genome shotgun (WGS) entry which is preliminary data.</text>
</comment>
<gene>
    <name evidence="1" type="ORF">LCGC14_0956580</name>
</gene>
<organism evidence="1">
    <name type="scientific">marine sediment metagenome</name>
    <dbReference type="NCBI Taxonomy" id="412755"/>
    <lineage>
        <taxon>unclassified sequences</taxon>
        <taxon>metagenomes</taxon>
        <taxon>ecological metagenomes</taxon>
    </lineage>
</organism>
<proteinExistence type="predicted"/>
<evidence type="ECO:0000313" key="1">
    <source>
        <dbReference type="EMBL" id="KKN18366.1"/>
    </source>
</evidence>
<dbReference type="AlphaFoldDB" id="A0A0F9QZ27"/>
<accession>A0A0F9QZ27</accession>
<name>A0A0F9QZ27_9ZZZZ</name>
<feature type="non-terminal residue" evidence="1">
    <location>
        <position position="1"/>
    </location>
</feature>
<dbReference type="EMBL" id="LAZR01003435">
    <property type="protein sequence ID" value="KKN18366.1"/>
    <property type="molecule type" value="Genomic_DNA"/>
</dbReference>
<reference evidence="1" key="1">
    <citation type="journal article" date="2015" name="Nature">
        <title>Complex archaea that bridge the gap between prokaryotes and eukaryotes.</title>
        <authorList>
            <person name="Spang A."/>
            <person name="Saw J.H."/>
            <person name="Jorgensen S.L."/>
            <person name="Zaremba-Niedzwiedzka K."/>
            <person name="Martijn J."/>
            <person name="Lind A.E."/>
            <person name="van Eijk R."/>
            <person name="Schleper C."/>
            <person name="Guy L."/>
            <person name="Ettema T.J."/>
        </authorList>
    </citation>
    <scope>NUCLEOTIDE SEQUENCE</scope>
</reference>